<dbReference type="SUPFAM" id="SSF53756">
    <property type="entry name" value="UDP-Glycosyltransferase/glycogen phosphorylase"/>
    <property type="match status" value="1"/>
</dbReference>
<dbReference type="Proteomes" id="UP001158730">
    <property type="component" value="Unassembled WGS sequence"/>
</dbReference>
<reference evidence="1" key="1">
    <citation type="submission" date="2022-09" db="EMBL/GenBank/DDBJ databases">
        <title>Intensive care unit water sources are persistently colonized with multi-drug resistant bacteria and are the site of extensive horizontal gene transfer of antibiotic resistance genes.</title>
        <authorList>
            <person name="Diorio-Toth L."/>
        </authorList>
    </citation>
    <scope>NUCLEOTIDE SEQUENCE</scope>
    <source>
        <strain evidence="1">GD03990</strain>
    </source>
</reference>
<sequence>MLFLIYSATDSSSIESSLGLPEYSYYFVLKEFLPLLEKLGQVQLIKFPEVEVDAIYDRCVASGEDCVFLSFSPPNKTLTTLRCPTIPVFAWEFDTLPNEAWDDDQNNDWTHVLATLGQAITHSRHTVATIRRAMGEDFSAISVPAPVWDRFDALRAKYPPVPKSQPVTLRVRGSILDSANLPTVSHESTADMVLFRKSFRYRLGATKRHAIEWYRDALRDLLPGRLANSLSSLMRRLNWKRQQRAQMRIRQASPEAQTQTVTLEGVVYTTVLNPCDGRKNWGDMVTAFCEAFADIPDATLVFKFTHLNSDWAFSLLSDALRRTPPFKCRVIGIHGYLEDDSYEQLIAASTYTVNSSVGEGQCLPLMEFMACGKPAIAPLHTAMLDYIDEQVAFIVRSSEEPSCWPHDPRIIFRAHKHRIDWSSLRDAFQASYQVANKHPDRYMEMANNAISRIFLHASHASAMQNLGRFLGLIEQSESPLPPQLPDLSRLTGLHDAALSGWFNSETGELVPGFVIEPNDVVLDVGCGAGSTSMFCAQRDASVHFLDLDADKVAHAAERLSMFSSDKCVGIVSDCTPLPLQDGLASKVIAMEMLEHVRDPAAVLEELVRVGRPGALYLISVPDTKGELLQKKVADPAHFEEPNHIRIFTSLELERLVEEAGLVVEQKQTAGFYWVIWMCFFWVCQKASGQPYNGATLDKIAPPYPPILESWADTWLQFLKLPGSLPIKKELDNLLPKSRIVVARKPMERA</sequence>
<dbReference type="InterPro" id="IPR029063">
    <property type="entry name" value="SAM-dependent_MTases_sf"/>
</dbReference>
<dbReference type="AlphaFoldDB" id="A0AA42N2N0"/>
<proteinExistence type="predicted"/>
<dbReference type="RefSeq" id="WP_280054460.1">
    <property type="nucleotide sequence ID" value="NZ_JAOBYN010000012.1"/>
</dbReference>
<evidence type="ECO:0000313" key="2">
    <source>
        <dbReference type="Proteomes" id="UP001158730"/>
    </source>
</evidence>
<name>A0AA42N2N0_AQUAC</name>
<dbReference type="EMBL" id="JAOBYN010000012">
    <property type="protein sequence ID" value="MDH1055955.1"/>
    <property type="molecule type" value="Genomic_DNA"/>
</dbReference>
<gene>
    <name evidence="1" type="ORF">N5C05_14445</name>
</gene>
<keyword evidence="1" id="KW-0808">Transferase</keyword>
<keyword evidence="1" id="KW-0489">Methyltransferase</keyword>
<dbReference type="Pfam" id="PF13489">
    <property type="entry name" value="Methyltransf_23"/>
    <property type="match status" value="1"/>
</dbReference>
<dbReference type="CDD" id="cd01635">
    <property type="entry name" value="Glycosyltransferase_GTB-type"/>
    <property type="match status" value="1"/>
</dbReference>
<dbReference type="Gene3D" id="3.40.50.2000">
    <property type="entry name" value="Glycogen Phosphorylase B"/>
    <property type="match status" value="1"/>
</dbReference>
<dbReference type="CDD" id="cd02440">
    <property type="entry name" value="AdoMet_MTases"/>
    <property type="match status" value="1"/>
</dbReference>
<comment type="caution">
    <text evidence="1">The sequence shown here is derived from an EMBL/GenBank/DDBJ whole genome shotgun (WGS) entry which is preliminary data.</text>
</comment>
<dbReference type="PANTHER" id="PTHR46656:SF3">
    <property type="entry name" value="PUTATIVE-RELATED"/>
    <property type="match status" value="1"/>
</dbReference>
<accession>A0AA42N2N0</accession>
<dbReference type="GO" id="GO:0008168">
    <property type="term" value="F:methyltransferase activity"/>
    <property type="evidence" value="ECO:0007669"/>
    <property type="project" value="UniProtKB-KW"/>
</dbReference>
<organism evidence="1 2">
    <name type="scientific">Aquipseudomonas alcaligenes</name>
    <name type="common">Pseudomonas alcaligenes</name>
    <dbReference type="NCBI Taxonomy" id="43263"/>
    <lineage>
        <taxon>Bacteria</taxon>
        <taxon>Pseudomonadati</taxon>
        <taxon>Pseudomonadota</taxon>
        <taxon>Gammaproteobacteria</taxon>
        <taxon>Pseudomonadales</taxon>
        <taxon>Pseudomonadaceae</taxon>
        <taxon>Aquipseudomonas</taxon>
    </lineage>
</organism>
<dbReference type="SUPFAM" id="SSF53335">
    <property type="entry name" value="S-adenosyl-L-methionine-dependent methyltransferases"/>
    <property type="match status" value="1"/>
</dbReference>
<evidence type="ECO:0000313" key="1">
    <source>
        <dbReference type="EMBL" id="MDH1055955.1"/>
    </source>
</evidence>
<dbReference type="PANTHER" id="PTHR46656">
    <property type="entry name" value="PUTATIVE-RELATED"/>
    <property type="match status" value="1"/>
</dbReference>
<dbReference type="GO" id="GO:0032259">
    <property type="term" value="P:methylation"/>
    <property type="evidence" value="ECO:0007669"/>
    <property type="project" value="UniProtKB-KW"/>
</dbReference>
<dbReference type="Gene3D" id="3.40.50.150">
    <property type="entry name" value="Vaccinia Virus protein VP39"/>
    <property type="match status" value="1"/>
</dbReference>
<protein>
    <submittedName>
        <fullName evidence="1">Methyltransferase domain-containing protein</fullName>
    </submittedName>
</protein>